<feature type="transmembrane region" description="Helical" evidence="10">
    <location>
        <begin position="278"/>
        <end position="300"/>
    </location>
</feature>
<keyword evidence="3" id="KW-0145">Chemotaxis</keyword>
<evidence type="ECO:0000256" key="10">
    <source>
        <dbReference type="SAM" id="Phobius"/>
    </source>
</evidence>
<keyword evidence="5 10" id="KW-1133">Transmembrane helix</keyword>
<name>A0A1M6XYR6_9FIRM</name>
<accession>A0A1M6XYR6</accession>
<dbReference type="Pfam" id="PF00015">
    <property type="entry name" value="MCPsignal"/>
    <property type="match status" value="1"/>
</dbReference>
<dbReference type="PROSITE" id="PS50111">
    <property type="entry name" value="CHEMOTAXIS_TRANSDUC_2"/>
    <property type="match status" value="1"/>
</dbReference>
<dbReference type="AlphaFoldDB" id="A0A1M6XYR6"/>
<evidence type="ECO:0000256" key="8">
    <source>
        <dbReference type="ARBA" id="ARBA00029447"/>
    </source>
</evidence>
<dbReference type="GO" id="GO:0007165">
    <property type="term" value="P:signal transduction"/>
    <property type="evidence" value="ECO:0007669"/>
    <property type="project" value="UniProtKB-KW"/>
</dbReference>
<evidence type="ECO:0000313" key="14">
    <source>
        <dbReference type="Proteomes" id="UP000184386"/>
    </source>
</evidence>
<dbReference type="SUPFAM" id="SSF103190">
    <property type="entry name" value="Sensory domain-like"/>
    <property type="match status" value="1"/>
</dbReference>
<comment type="subcellular location">
    <subcellularLocation>
        <location evidence="1">Cell membrane</location>
        <topology evidence="1">Multi-pass membrane protein</topology>
    </subcellularLocation>
</comment>
<dbReference type="CDD" id="cd12914">
    <property type="entry name" value="PDC1_DGC_like"/>
    <property type="match status" value="1"/>
</dbReference>
<dbReference type="GO" id="GO:0005886">
    <property type="term" value="C:plasma membrane"/>
    <property type="evidence" value="ECO:0007669"/>
    <property type="project" value="UniProtKB-SubCell"/>
</dbReference>
<comment type="similarity">
    <text evidence="8">Belongs to the methyl-accepting chemotaxis (MCP) protein family.</text>
</comment>
<dbReference type="PROSITE" id="PS50885">
    <property type="entry name" value="HAMP"/>
    <property type="match status" value="1"/>
</dbReference>
<dbReference type="GO" id="GO:0004888">
    <property type="term" value="F:transmembrane signaling receptor activity"/>
    <property type="evidence" value="ECO:0007669"/>
    <property type="project" value="InterPro"/>
</dbReference>
<dbReference type="InterPro" id="IPR004090">
    <property type="entry name" value="Chemotax_Me-accpt_rcpt"/>
</dbReference>
<dbReference type="OrthoDB" id="9814363at2"/>
<keyword evidence="6 10" id="KW-0472">Membrane</keyword>
<feature type="domain" description="HAMP" evidence="12">
    <location>
        <begin position="302"/>
        <end position="359"/>
    </location>
</feature>
<dbReference type="InterPro" id="IPR003660">
    <property type="entry name" value="HAMP_dom"/>
</dbReference>
<dbReference type="InterPro" id="IPR033479">
    <property type="entry name" value="dCache_1"/>
</dbReference>
<dbReference type="GO" id="GO:0006935">
    <property type="term" value="P:chemotaxis"/>
    <property type="evidence" value="ECO:0007669"/>
    <property type="project" value="UniProtKB-KW"/>
</dbReference>
<dbReference type="PRINTS" id="PR00260">
    <property type="entry name" value="CHEMTRNSDUCR"/>
</dbReference>
<evidence type="ECO:0000256" key="2">
    <source>
        <dbReference type="ARBA" id="ARBA00022475"/>
    </source>
</evidence>
<dbReference type="Proteomes" id="UP000184386">
    <property type="component" value="Unassembled WGS sequence"/>
</dbReference>
<evidence type="ECO:0000313" key="13">
    <source>
        <dbReference type="EMBL" id="SHL11046.1"/>
    </source>
</evidence>
<dbReference type="SUPFAM" id="SSF58104">
    <property type="entry name" value="Methyl-accepting chemotaxis protein (MCP) signaling domain"/>
    <property type="match status" value="1"/>
</dbReference>
<evidence type="ECO:0000256" key="6">
    <source>
        <dbReference type="ARBA" id="ARBA00023136"/>
    </source>
</evidence>
<proteinExistence type="inferred from homology"/>
<dbReference type="Pfam" id="PF02743">
    <property type="entry name" value="dCache_1"/>
    <property type="match status" value="1"/>
</dbReference>
<keyword evidence="4 10" id="KW-0812">Transmembrane</keyword>
<dbReference type="Gene3D" id="6.10.340.10">
    <property type="match status" value="1"/>
</dbReference>
<dbReference type="Gene3D" id="3.30.450.20">
    <property type="entry name" value="PAS domain"/>
    <property type="match status" value="1"/>
</dbReference>
<keyword evidence="2" id="KW-1003">Cell membrane</keyword>
<gene>
    <name evidence="13" type="ORF">SAMN02745136_04120</name>
</gene>
<dbReference type="STRING" id="1121322.SAMN02745136_04120"/>
<evidence type="ECO:0000256" key="7">
    <source>
        <dbReference type="ARBA" id="ARBA00023224"/>
    </source>
</evidence>
<evidence type="ECO:0000256" key="4">
    <source>
        <dbReference type="ARBA" id="ARBA00022692"/>
    </source>
</evidence>
<dbReference type="PANTHER" id="PTHR32089">
    <property type="entry name" value="METHYL-ACCEPTING CHEMOTAXIS PROTEIN MCPB"/>
    <property type="match status" value="1"/>
</dbReference>
<keyword evidence="14" id="KW-1185">Reference proteome</keyword>
<dbReference type="EMBL" id="FRAC01000023">
    <property type="protein sequence ID" value="SHL11046.1"/>
    <property type="molecule type" value="Genomic_DNA"/>
</dbReference>
<evidence type="ECO:0000256" key="1">
    <source>
        <dbReference type="ARBA" id="ARBA00004651"/>
    </source>
</evidence>
<dbReference type="InterPro" id="IPR029151">
    <property type="entry name" value="Sensor-like_sf"/>
</dbReference>
<keyword evidence="7 9" id="KW-0807">Transducer</keyword>
<dbReference type="Gene3D" id="1.10.287.950">
    <property type="entry name" value="Methyl-accepting chemotaxis protein"/>
    <property type="match status" value="1"/>
</dbReference>
<dbReference type="PANTHER" id="PTHR32089:SF112">
    <property type="entry name" value="LYSOZYME-LIKE PROTEIN-RELATED"/>
    <property type="match status" value="1"/>
</dbReference>
<dbReference type="CDD" id="cd12912">
    <property type="entry name" value="PDC2_MCP_like"/>
    <property type="match status" value="1"/>
</dbReference>
<reference evidence="13 14" key="1">
    <citation type="submission" date="2016-11" db="EMBL/GenBank/DDBJ databases">
        <authorList>
            <person name="Jaros S."/>
            <person name="Januszkiewicz K."/>
            <person name="Wedrychowicz H."/>
        </authorList>
    </citation>
    <scope>NUCLEOTIDE SEQUENCE [LARGE SCALE GENOMIC DNA]</scope>
    <source>
        <strain evidence="13 14">DSM 15929</strain>
    </source>
</reference>
<evidence type="ECO:0000259" key="11">
    <source>
        <dbReference type="PROSITE" id="PS50111"/>
    </source>
</evidence>
<evidence type="ECO:0000256" key="5">
    <source>
        <dbReference type="ARBA" id="ARBA00022989"/>
    </source>
</evidence>
<dbReference type="InterPro" id="IPR004089">
    <property type="entry name" value="MCPsignal_dom"/>
</dbReference>
<sequence>MKTIKTKLLVNYLAILILVAGSLALISIQTARANLRGQVKQGISTLVDDDAKLVESRMENEKLIVEDIASQTYVQSMSFLLQKPVLLEYLKKTDFLELGIVSKSGIAQYTDDSQADLSDREYIKEALKGKTVVSDVIISKVTKEPVIMIAAPVYRDNVLEGLVLARSDANRLSNMISDMGYGKNGYGYIINGEGTTIAHRDKKLVSNMFNPIKQVESDKSLTSVANLFQRILKEKQGSYEYTYKGQQLYSSYAPIPNTSWYYVVTADKNEALSRVNGLIAVIAVVFIVALSIGIVITIMVGNSIAAPITKIVRQSEKIAKLEISASTDMNEKFFKRKDEIGMLAAALQNITESFRGIVTELKGASGQLTDTAGRMAAMSEESAASSQEMSTTIEELAKAATNHAEHTQEGSVKTQELGDAIEKNQSSFKTLDKATKKVITLLEEGNETVRVLRIKTTENNAAAEEIKEVIEKTNHSAELIGQASEVITQIAEQTNLLALNAAIEAARAGEAGKGFAVVAEEIRKLAEQSSASTNEIDRIVEELQRNTKGAVLTIEKMGAAIKDQTQSVDNNEKSFEGIAKAILKANDAVEELNKSGAEMEQVKLGIIETMESLSAIAEEDSASTEELSAAMEEQTASLEEIADSSKTMDELAVKLESVVGKFKL</sequence>
<evidence type="ECO:0000259" key="12">
    <source>
        <dbReference type="PROSITE" id="PS50885"/>
    </source>
</evidence>
<organism evidence="13 14">
    <name type="scientific">Anaerocolumna jejuensis DSM 15929</name>
    <dbReference type="NCBI Taxonomy" id="1121322"/>
    <lineage>
        <taxon>Bacteria</taxon>
        <taxon>Bacillati</taxon>
        <taxon>Bacillota</taxon>
        <taxon>Clostridia</taxon>
        <taxon>Lachnospirales</taxon>
        <taxon>Lachnospiraceae</taxon>
        <taxon>Anaerocolumna</taxon>
    </lineage>
</organism>
<feature type="domain" description="Methyl-accepting transducer" evidence="11">
    <location>
        <begin position="378"/>
        <end position="635"/>
    </location>
</feature>
<evidence type="ECO:0000256" key="9">
    <source>
        <dbReference type="PROSITE-ProRule" id="PRU00284"/>
    </source>
</evidence>
<dbReference type="CDD" id="cd06225">
    <property type="entry name" value="HAMP"/>
    <property type="match status" value="1"/>
</dbReference>
<dbReference type="RefSeq" id="WP_073278776.1">
    <property type="nucleotide sequence ID" value="NZ_FRAC01000023.1"/>
</dbReference>
<evidence type="ECO:0000256" key="3">
    <source>
        <dbReference type="ARBA" id="ARBA00022500"/>
    </source>
</evidence>
<protein>
    <submittedName>
        <fullName evidence="13">Methyl-accepting chemotaxis sensory transducer with Cache sensor</fullName>
    </submittedName>
</protein>
<dbReference type="SMART" id="SM00283">
    <property type="entry name" value="MA"/>
    <property type="match status" value="1"/>
</dbReference>